<evidence type="ECO:0000256" key="8">
    <source>
        <dbReference type="ARBA" id="ARBA00023136"/>
    </source>
</evidence>
<comment type="catalytic activity">
    <reaction evidence="10">
        <text>a very-long-chain acyl-CoA + malonyl-CoA + H(+) = a very-long-chain 3-oxoacyl-CoA + CO2 + CoA</text>
        <dbReference type="Rhea" id="RHEA:32727"/>
        <dbReference type="ChEBI" id="CHEBI:15378"/>
        <dbReference type="ChEBI" id="CHEBI:16526"/>
        <dbReference type="ChEBI" id="CHEBI:57287"/>
        <dbReference type="ChEBI" id="CHEBI:57384"/>
        <dbReference type="ChEBI" id="CHEBI:90725"/>
        <dbReference type="ChEBI" id="CHEBI:90736"/>
        <dbReference type="EC" id="2.3.1.199"/>
    </reaction>
</comment>
<feature type="transmembrane region" description="Helical" evidence="10">
    <location>
        <begin position="252"/>
        <end position="272"/>
    </location>
</feature>
<dbReference type="InterPro" id="IPR002076">
    <property type="entry name" value="ELO_fam"/>
</dbReference>
<comment type="similarity">
    <text evidence="10">Belongs to the ELO family.</text>
</comment>
<gene>
    <name evidence="11" type="ORF">GBAR_LOCUS8142</name>
</gene>
<keyword evidence="2 10" id="KW-0444">Lipid biosynthesis</keyword>
<dbReference type="InterPro" id="IPR030457">
    <property type="entry name" value="ELO_CS"/>
</dbReference>
<feature type="transmembrane region" description="Helical" evidence="10">
    <location>
        <begin position="52"/>
        <end position="71"/>
    </location>
</feature>
<evidence type="ECO:0000256" key="7">
    <source>
        <dbReference type="ARBA" id="ARBA00023098"/>
    </source>
</evidence>
<keyword evidence="6 10" id="KW-1133">Transmembrane helix</keyword>
<dbReference type="PANTHER" id="PTHR11157">
    <property type="entry name" value="FATTY ACID ACYL TRANSFERASE-RELATED"/>
    <property type="match status" value="1"/>
</dbReference>
<reference evidence="11" key="1">
    <citation type="submission" date="2023-03" db="EMBL/GenBank/DDBJ databases">
        <authorList>
            <person name="Steffen K."/>
            <person name="Cardenas P."/>
        </authorList>
    </citation>
    <scope>NUCLEOTIDE SEQUENCE</scope>
</reference>
<dbReference type="GO" id="GO:0005789">
    <property type="term" value="C:endoplasmic reticulum membrane"/>
    <property type="evidence" value="ECO:0007669"/>
    <property type="project" value="TreeGrafter"/>
</dbReference>
<evidence type="ECO:0000313" key="12">
    <source>
        <dbReference type="Proteomes" id="UP001174909"/>
    </source>
</evidence>
<dbReference type="GO" id="GO:0034625">
    <property type="term" value="P:fatty acid elongation, monounsaturated fatty acid"/>
    <property type="evidence" value="ECO:0007669"/>
    <property type="project" value="TreeGrafter"/>
</dbReference>
<evidence type="ECO:0000256" key="5">
    <source>
        <dbReference type="ARBA" id="ARBA00022832"/>
    </source>
</evidence>
<feature type="transmembrane region" description="Helical" evidence="10">
    <location>
        <begin position="215"/>
        <end position="237"/>
    </location>
</feature>
<evidence type="ECO:0000256" key="10">
    <source>
        <dbReference type="RuleBase" id="RU361115"/>
    </source>
</evidence>
<evidence type="ECO:0000256" key="3">
    <source>
        <dbReference type="ARBA" id="ARBA00022679"/>
    </source>
</evidence>
<evidence type="ECO:0000256" key="1">
    <source>
        <dbReference type="ARBA" id="ARBA00004141"/>
    </source>
</evidence>
<feature type="transmembrane region" description="Helical" evidence="10">
    <location>
        <begin position="131"/>
        <end position="152"/>
    </location>
</feature>
<evidence type="ECO:0000256" key="6">
    <source>
        <dbReference type="ARBA" id="ARBA00022989"/>
    </source>
</evidence>
<dbReference type="PROSITE" id="PS01188">
    <property type="entry name" value="ELO"/>
    <property type="match status" value="1"/>
</dbReference>
<proteinExistence type="inferred from homology"/>
<dbReference type="PANTHER" id="PTHR11157:SF17">
    <property type="entry name" value="ELONGATION OF VERY LONG CHAIN FATTY ACIDS PROTEIN 6"/>
    <property type="match status" value="1"/>
</dbReference>
<dbReference type="Proteomes" id="UP001174909">
    <property type="component" value="Unassembled WGS sequence"/>
</dbReference>
<keyword evidence="7 10" id="KW-0443">Lipid metabolism</keyword>
<dbReference type="AlphaFoldDB" id="A0AA35RMF8"/>
<dbReference type="GO" id="GO:0019367">
    <property type="term" value="P:fatty acid elongation, saturated fatty acid"/>
    <property type="evidence" value="ECO:0007669"/>
    <property type="project" value="TreeGrafter"/>
</dbReference>
<sequence>MLEHEVKIVRDPIRRARGERAMAHLLLSQIDVVEHRFDDEKVSRWLRDNWTLTLYANAVYLAVIFLGRRWMKDRKPYSLRKALTLWNTGLAVFSIMGFLRFYPDLQAGVLENGFTHSVCNNHLMLNPPHNLWALLFILSKAVEFGDTIFIVLRKTPLNFLHWYHHISVFVYCTYSVSHRDPTAEWFGTLNLFVHSVMYSYYVLKAFGVRIPRSVAQSITLLQLAQFVMGLTVLGTVYRVKTLGGPCKSHDSVLWYGVLMYGSYMVLFGNFFYRRYLRPSK</sequence>
<dbReference type="GO" id="GO:0034626">
    <property type="term" value="P:fatty acid elongation, polyunsaturated fatty acid"/>
    <property type="evidence" value="ECO:0007669"/>
    <property type="project" value="TreeGrafter"/>
</dbReference>
<evidence type="ECO:0000256" key="9">
    <source>
        <dbReference type="ARBA" id="ARBA00023160"/>
    </source>
</evidence>
<evidence type="ECO:0000256" key="2">
    <source>
        <dbReference type="ARBA" id="ARBA00022516"/>
    </source>
</evidence>
<keyword evidence="3 10" id="KW-0808">Transferase</keyword>
<comment type="caution">
    <text evidence="11">The sequence shown here is derived from an EMBL/GenBank/DDBJ whole genome shotgun (WGS) entry which is preliminary data.</text>
</comment>
<feature type="transmembrane region" description="Helical" evidence="10">
    <location>
        <begin position="83"/>
        <end position="102"/>
    </location>
</feature>
<keyword evidence="9 10" id="KW-0275">Fatty acid biosynthesis</keyword>
<dbReference type="GO" id="GO:0042761">
    <property type="term" value="P:very long-chain fatty acid biosynthetic process"/>
    <property type="evidence" value="ECO:0007669"/>
    <property type="project" value="TreeGrafter"/>
</dbReference>
<dbReference type="Pfam" id="PF01151">
    <property type="entry name" value="ELO"/>
    <property type="match status" value="1"/>
</dbReference>
<dbReference type="EMBL" id="CASHTH010001211">
    <property type="protein sequence ID" value="CAI8012737.1"/>
    <property type="molecule type" value="Genomic_DNA"/>
</dbReference>
<evidence type="ECO:0000313" key="11">
    <source>
        <dbReference type="EMBL" id="CAI8012737.1"/>
    </source>
</evidence>
<keyword evidence="8 10" id="KW-0472">Membrane</keyword>
<dbReference type="EC" id="2.3.1.199" evidence="10"/>
<evidence type="ECO:0000256" key="4">
    <source>
        <dbReference type="ARBA" id="ARBA00022692"/>
    </source>
</evidence>
<name>A0AA35RMF8_GEOBA</name>
<feature type="transmembrane region" description="Helical" evidence="10">
    <location>
        <begin position="183"/>
        <end position="203"/>
    </location>
</feature>
<accession>A0AA35RMF8</accession>
<comment type="subcellular location">
    <subcellularLocation>
        <location evidence="1">Membrane</location>
        <topology evidence="1">Multi-pass membrane protein</topology>
    </subcellularLocation>
</comment>
<protein>
    <recommendedName>
        <fullName evidence="10">Elongation of very long chain fatty acids protein</fullName>
        <ecNumber evidence="10">2.3.1.199</ecNumber>
    </recommendedName>
    <alternativeName>
        <fullName evidence="10">Very-long-chain 3-oxoacyl-CoA synthase</fullName>
    </alternativeName>
</protein>
<keyword evidence="12" id="KW-1185">Reference proteome</keyword>
<feature type="transmembrane region" description="Helical" evidence="10">
    <location>
        <begin position="159"/>
        <end position="177"/>
    </location>
</feature>
<dbReference type="GO" id="GO:0030148">
    <property type="term" value="P:sphingolipid biosynthetic process"/>
    <property type="evidence" value="ECO:0007669"/>
    <property type="project" value="TreeGrafter"/>
</dbReference>
<keyword evidence="4 10" id="KW-0812">Transmembrane</keyword>
<keyword evidence="5 10" id="KW-0276">Fatty acid metabolism</keyword>
<dbReference type="GO" id="GO:0009922">
    <property type="term" value="F:fatty acid elongase activity"/>
    <property type="evidence" value="ECO:0007669"/>
    <property type="project" value="UniProtKB-EC"/>
</dbReference>
<organism evidence="11 12">
    <name type="scientific">Geodia barretti</name>
    <name type="common">Barrett's horny sponge</name>
    <dbReference type="NCBI Taxonomy" id="519541"/>
    <lineage>
        <taxon>Eukaryota</taxon>
        <taxon>Metazoa</taxon>
        <taxon>Porifera</taxon>
        <taxon>Demospongiae</taxon>
        <taxon>Heteroscleromorpha</taxon>
        <taxon>Tetractinellida</taxon>
        <taxon>Astrophorina</taxon>
        <taxon>Geodiidae</taxon>
        <taxon>Geodia</taxon>
    </lineage>
</organism>